<dbReference type="AlphaFoldDB" id="A0AAW1UW93"/>
<evidence type="ECO:0000313" key="2">
    <source>
        <dbReference type="EMBL" id="KAK9887741.1"/>
    </source>
</evidence>
<protein>
    <recommendedName>
        <fullName evidence="4">Globin family profile domain-containing protein</fullName>
    </recommendedName>
</protein>
<comment type="caution">
    <text evidence="2">The sequence shown here is derived from an EMBL/GenBank/DDBJ whole genome shotgun (WGS) entry which is preliminary data.</text>
</comment>
<dbReference type="Proteomes" id="UP001431783">
    <property type="component" value="Unassembled WGS sequence"/>
</dbReference>
<evidence type="ECO:0000256" key="1">
    <source>
        <dbReference type="SAM" id="MobiDB-lite"/>
    </source>
</evidence>
<feature type="region of interest" description="Disordered" evidence="1">
    <location>
        <begin position="39"/>
        <end position="77"/>
    </location>
</feature>
<name>A0AAW1UW93_9CUCU</name>
<accession>A0AAW1UW93</accession>
<feature type="compositionally biased region" description="Polar residues" evidence="1">
    <location>
        <begin position="50"/>
        <end position="74"/>
    </location>
</feature>
<proteinExistence type="predicted"/>
<evidence type="ECO:0000313" key="3">
    <source>
        <dbReference type="Proteomes" id="UP001431783"/>
    </source>
</evidence>
<dbReference type="EMBL" id="JARQZJ010000121">
    <property type="protein sequence ID" value="KAK9887741.1"/>
    <property type="molecule type" value="Genomic_DNA"/>
</dbReference>
<sequence length="339" mass="39130">MGNMFKKERTYSFEIDEDSVYTVGNSIYTVGGIMPHSKQSLDFSDEEPSDLSTSSCTKPTVFNSQDTTEHSSQSKAEDVEAVIISAEQLENIYEQYKVMHPESSELIFMPQEVLATVTHLFEKWQNDMIYNFDIYENYARSDKNMLRIYGDFLSHDNLNIENKFLRHSVGIVITYKMILDGIELNKADELIEQLAIGHGLHGITGEDFKVLDLHFTRYLLQRNLINDESIIAMVGFFFIVSDKITKVLVHRRSQAQSSISSEVPIVGRSSITRDNYRCMKKWAKETAVIHSKIDIIQRQIRLYKPEDKLELDTATLATEKLKANNFLMNIFHKKKTEKQ</sequence>
<reference evidence="2 3" key="1">
    <citation type="submission" date="2023-03" db="EMBL/GenBank/DDBJ databases">
        <title>Genome insight into feeding habits of ladybird beetles.</title>
        <authorList>
            <person name="Li H.-S."/>
            <person name="Huang Y.-H."/>
            <person name="Pang H."/>
        </authorList>
    </citation>
    <scope>NUCLEOTIDE SEQUENCE [LARGE SCALE GENOMIC DNA]</scope>
    <source>
        <strain evidence="2">SYSU_2023b</strain>
        <tissue evidence="2">Whole body</tissue>
    </source>
</reference>
<organism evidence="2 3">
    <name type="scientific">Henosepilachna vigintioctopunctata</name>
    <dbReference type="NCBI Taxonomy" id="420089"/>
    <lineage>
        <taxon>Eukaryota</taxon>
        <taxon>Metazoa</taxon>
        <taxon>Ecdysozoa</taxon>
        <taxon>Arthropoda</taxon>
        <taxon>Hexapoda</taxon>
        <taxon>Insecta</taxon>
        <taxon>Pterygota</taxon>
        <taxon>Neoptera</taxon>
        <taxon>Endopterygota</taxon>
        <taxon>Coleoptera</taxon>
        <taxon>Polyphaga</taxon>
        <taxon>Cucujiformia</taxon>
        <taxon>Coccinelloidea</taxon>
        <taxon>Coccinellidae</taxon>
        <taxon>Epilachninae</taxon>
        <taxon>Epilachnini</taxon>
        <taxon>Henosepilachna</taxon>
    </lineage>
</organism>
<evidence type="ECO:0008006" key="4">
    <source>
        <dbReference type="Google" id="ProtNLM"/>
    </source>
</evidence>
<gene>
    <name evidence="2" type="ORF">WA026_000057</name>
</gene>
<keyword evidence="3" id="KW-1185">Reference proteome</keyword>